<dbReference type="Proteomes" id="UP000623090">
    <property type="component" value="Unassembled WGS sequence"/>
</dbReference>
<proteinExistence type="predicted"/>
<dbReference type="RefSeq" id="WP_172156878.1">
    <property type="nucleotide sequence ID" value="NZ_JABJWC010000017.1"/>
</dbReference>
<gene>
    <name evidence="1" type="ORF">HNW77_08535</name>
</gene>
<name>A0ABX2ADQ9_9PROT</name>
<reference evidence="1 2" key="1">
    <citation type="journal article" date="2020" name="Microorganisms">
        <title>Description of Komagataeibacter melaceti sp. nov. and Komagataeibacter melomenusus sp. nov. Isolated from Apple Cider Vinegar.</title>
        <authorList>
            <person name="Maric L."/>
            <person name="Cleenwerck I."/>
            <person name="Accetto T."/>
            <person name="Vandamme P."/>
            <person name="Trcek J."/>
        </authorList>
    </citation>
    <scope>NUCLEOTIDE SEQUENCE [LARGE SCALE GENOMIC DNA]</scope>
    <source>
        <strain evidence="1 2">AV436</strain>
    </source>
</reference>
<comment type="caution">
    <text evidence="1">The sequence shown here is derived from an EMBL/GenBank/DDBJ whole genome shotgun (WGS) entry which is preliminary data.</text>
</comment>
<dbReference type="EMBL" id="JABJWC010000017">
    <property type="protein sequence ID" value="NPC66435.1"/>
    <property type="molecule type" value="Genomic_DNA"/>
</dbReference>
<protein>
    <submittedName>
        <fullName evidence="1">Uncharacterized protein</fullName>
    </submittedName>
</protein>
<organism evidence="1 2">
    <name type="scientific">Komagataeibacter melomenusus</name>
    <dbReference type="NCBI Taxonomy" id="2766578"/>
    <lineage>
        <taxon>Bacteria</taxon>
        <taxon>Pseudomonadati</taxon>
        <taxon>Pseudomonadota</taxon>
        <taxon>Alphaproteobacteria</taxon>
        <taxon>Acetobacterales</taxon>
        <taxon>Acetobacteraceae</taxon>
        <taxon>Komagataeibacter</taxon>
    </lineage>
</organism>
<evidence type="ECO:0000313" key="1">
    <source>
        <dbReference type="EMBL" id="NPC66435.1"/>
    </source>
</evidence>
<evidence type="ECO:0000313" key="2">
    <source>
        <dbReference type="Proteomes" id="UP000623090"/>
    </source>
</evidence>
<accession>A0ABX2ADQ9</accession>
<keyword evidence="2" id="KW-1185">Reference proteome</keyword>
<sequence>MPRHISPGSSSPWKRAIRLEGTANIAPLGIRQSDSHDCLLRYALLTPPDEDDLEALSLIGTELVCVCRAPTRPG</sequence>